<sequence>MRLLPTAASCGRMLQSDVSTEQKNHEMNGYLQSNSKRKKMLEVQENKSSLKYDQELVLTNVYLMEQIRGDELYKIVFDRNKVPLDALDLWRHDRMRQKDIFSEPLIHGMCTALHNTYIAEFPRTRAHGMLDVNLSPPQQRGMEGVLDLNLSPPQLRGIEGVLDLNRSPPQQRGMEGVLDLNLSPPQQRGMESVPDAEMQEQKSGLDVVPDQLNEEIQEQKNDLDVVPEQPSEEMQQQKSCLDGVPDQPDEEMLMQKQKRSLKRGFELTDVEKHGAYFALEVIKRRDGKFRTEDKQLIASLLKTSVRTIERIWRKAQDQIEIGQQVDVSNQRKGHVGRKRKDLQLSRVKTIPLNQRKTIRSLAKSLGVKRSTLHLRFKWGELKRHTNSLKPLLTEGNKIQRLQFCLDMVNEESLSSPEPTFKVMDNMVHIDEKWFIMTKERNTYYLHPEEPKPLRTVKNKNSIGKVMFLTAVARPRYGEDGGVTFDGKIGTWAFVQEIPAAKKSKNRERGTIEVKPVKVTRDVMREPGPKRNFPLNIFENN</sequence>
<organism evidence="1 2">
    <name type="scientific">Lolium multiflorum</name>
    <name type="common">Italian ryegrass</name>
    <name type="synonym">Lolium perenne subsp. multiflorum</name>
    <dbReference type="NCBI Taxonomy" id="4521"/>
    <lineage>
        <taxon>Eukaryota</taxon>
        <taxon>Viridiplantae</taxon>
        <taxon>Streptophyta</taxon>
        <taxon>Embryophyta</taxon>
        <taxon>Tracheophyta</taxon>
        <taxon>Spermatophyta</taxon>
        <taxon>Magnoliopsida</taxon>
        <taxon>Liliopsida</taxon>
        <taxon>Poales</taxon>
        <taxon>Poaceae</taxon>
        <taxon>BOP clade</taxon>
        <taxon>Pooideae</taxon>
        <taxon>Poodae</taxon>
        <taxon>Poeae</taxon>
        <taxon>Poeae Chloroplast Group 2 (Poeae type)</taxon>
        <taxon>Loliodinae</taxon>
        <taxon>Loliinae</taxon>
        <taxon>Lolium</taxon>
    </lineage>
</organism>
<accession>A0AAD8TF39</accession>
<comment type="caution">
    <text evidence="1">The sequence shown here is derived from an EMBL/GenBank/DDBJ whole genome shotgun (WGS) entry which is preliminary data.</text>
</comment>
<dbReference type="AlphaFoldDB" id="A0AAD8TF39"/>
<dbReference type="EMBL" id="JAUUTY010000002">
    <property type="protein sequence ID" value="KAK1681306.1"/>
    <property type="molecule type" value="Genomic_DNA"/>
</dbReference>
<dbReference type="Proteomes" id="UP001231189">
    <property type="component" value="Unassembled WGS sequence"/>
</dbReference>
<proteinExistence type="predicted"/>
<dbReference type="PANTHER" id="PTHR47169:SF2">
    <property type="entry name" value="OS01G0541250 PROTEIN"/>
    <property type="match status" value="1"/>
</dbReference>
<dbReference type="GO" id="GO:0003676">
    <property type="term" value="F:nucleic acid binding"/>
    <property type="evidence" value="ECO:0007669"/>
    <property type="project" value="InterPro"/>
</dbReference>
<dbReference type="Gene3D" id="3.30.420.10">
    <property type="entry name" value="Ribonuclease H-like superfamily/Ribonuclease H"/>
    <property type="match status" value="1"/>
</dbReference>
<evidence type="ECO:0000313" key="2">
    <source>
        <dbReference type="Proteomes" id="UP001231189"/>
    </source>
</evidence>
<keyword evidence="2" id="KW-1185">Reference proteome</keyword>
<dbReference type="PANTHER" id="PTHR47169">
    <property type="entry name" value="OS01G0541250 PROTEIN"/>
    <property type="match status" value="1"/>
</dbReference>
<evidence type="ECO:0008006" key="3">
    <source>
        <dbReference type="Google" id="ProtNLM"/>
    </source>
</evidence>
<reference evidence="1" key="1">
    <citation type="submission" date="2023-07" db="EMBL/GenBank/DDBJ databases">
        <title>A chromosome-level genome assembly of Lolium multiflorum.</title>
        <authorList>
            <person name="Chen Y."/>
            <person name="Copetti D."/>
            <person name="Kolliker R."/>
            <person name="Studer B."/>
        </authorList>
    </citation>
    <scope>NUCLEOTIDE SEQUENCE</scope>
    <source>
        <strain evidence="1">02402/16</strain>
        <tissue evidence="1">Leaf</tissue>
    </source>
</reference>
<dbReference type="InterPro" id="IPR036397">
    <property type="entry name" value="RNaseH_sf"/>
</dbReference>
<name>A0AAD8TF39_LOLMU</name>
<protein>
    <recommendedName>
        <fullName evidence="3">Transposase</fullName>
    </recommendedName>
</protein>
<gene>
    <name evidence="1" type="ORF">QYE76_042154</name>
</gene>
<evidence type="ECO:0000313" key="1">
    <source>
        <dbReference type="EMBL" id="KAK1681306.1"/>
    </source>
</evidence>